<feature type="transmembrane region" description="Helical" evidence="2">
    <location>
        <begin position="706"/>
        <end position="727"/>
    </location>
</feature>
<dbReference type="InterPro" id="IPR025295">
    <property type="entry name" value="eCIS_core_dom"/>
</dbReference>
<dbReference type="Pfam" id="PF13699">
    <property type="entry name" value="eCIS_core"/>
    <property type="match status" value="1"/>
</dbReference>
<dbReference type="Proteomes" id="UP000676246">
    <property type="component" value="Unassembled WGS sequence"/>
</dbReference>
<evidence type="ECO:0000313" key="4">
    <source>
        <dbReference type="EMBL" id="MBQ0930071.1"/>
    </source>
</evidence>
<comment type="caution">
    <text evidence="4">The sequence shown here is derived from an EMBL/GenBank/DDBJ whole genome shotgun (WGS) entry which is preliminary data.</text>
</comment>
<dbReference type="EMBL" id="JAGQDD010000003">
    <property type="protein sequence ID" value="MBQ0930071.1"/>
    <property type="molecule type" value="Genomic_DNA"/>
</dbReference>
<feature type="region of interest" description="Disordered" evidence="1">
    <location>
        <begin position="59"/>
        <end position="82"/>
    </location>
</feature>
<reference evidence="4 5" key="1">
    <citation type="submission" date="2021-04" db="EMBL/GenBank/DDBJ databases">
        <title>The genome sequence of Ideonella sp. 3Y2.</title>
        <authorList>
            <person name="Liu Y."/>
        </authorList>
    </citation>
    <scope>NUCLEOTIDE SEQUENCE [LARGE SCALE GENOMIC DNA]</scope>
    <source>
        <strain evidence="4 5">3Y2</strain>
    </source>
</reference>
<name>A0A940YBM7_9BURK</name>
<dbReference type="AlphaFoldDB" id="A0A940YBM7"/>
<gene>
    <name evidence="4" type="ORF">KAK03_06180</name>
</gene>
<feature type="transmembrane region" description="Helical" evidence="2">
    <location>
        <begin position="649"/>
        <end position="671"/>
    </location>
</feature>
<sequence length="1044" mass="110495">MSTTAPRFVARVEQRTPPVPARQARPAAAPLRSARDSRHSAAEREADRVAAQVMALPAGAPRRSGPAGAPPSAAALQAGRALGGGGGQPLPAALKHFMEARLDARLDAVRLHDSERSARLARGQQARAFTLGADIFMGRGAFQPDSAAGRALVAHELTHTIQQGAVRQGPAPRRAALAAPRPVALPRLAASAPPVQQRTAPQVQRLGISDALDYFAEKAHYIPGFRMFTLVIGVNPVNMSTVERSPANLLRAVIELVPGGALVTQALDNHGIVDRVAAWMSQQFNALAGIGASVRASIDEFLDSLSWTDIFDLGGLWDRAKRIVTEPINQLIDFGASLIGGIIGFIKEAILRPLGRLAEGTAGYDLLKAVLGFDPVTGDAVPRTADTLIGGFMKLIGQDEVWQNLKKGNAVARAWAWFQGALGGLMGFVREIPSTFVAAFTSLELVDIVLVPRAFAKLARVFGSFFGRFMSWAGGTVLSLLEILFSVVAPGAMPYIRRAAGALASIFRNPIGFVGNLVRAAKAGFLQFAGRFGAHLKAGLIDWLTGSLPGVYIPRSFALPEILKLALSVLGLSYAHLRGKLVRAVGEPAVKAIEMGVAVVKTLVTEGPVAAWDQLKTSLGNLKQMVVDGIIDMVVGLITQKAIPKLVAMFIPGAGFISAIVAIYDTIMVFINRLSRIIQVVTGFLNSIAAIASGAIGAAANRVESVLAGLLSLAISFLAGFAGLGKVADRVMQIIQRVRAPIDAALDRLVAWIVGLAKRLMGALKAGAKRVLNWWKKKRSFGGGSESHTLLFSGQGRAARLQVRSTPMTPEAFVARFDLGPGTAQQRATITGLCANIAKVQADLVAAEAASPQDEARLTTLDGQLDQAFTQLADALAALVGAGEVDGAVADIKITRPSFTVETATAMNPTGQDLVAAKLDRRHIVSSKDMAQHYETTLKGESRWAKAKALLLARGETVAKPLSNAAIEAAARARHLRFFNDLKNLFLGGASINRSLGRRLDRGQELGADGKPIAGSGFTDAQIKAHLRDVNNRWALKGSVAITT</sequence>
<feature type="domain" description="eCIS core" evidence="3">
    <location>
        <begin position="89"/>
        <end position="165"/>
    </location>
</feature>
<proteinExistence type="predicted"/>
<keyword evidence="2" id="KW-0812">Transmembrane</keyword>
<feature type="compositionally biased region" description="Basic and acidic residues" evidence="1">
    <location>
        <begin position="33"/>
        <end position="47"/>
    </location>
</feature>
<keyword evidence="2" id="KW-0472">Membrane</keyword>
<feature type="compositionally biased region" description="Low complexity" evidence="1">
    <location>
        <begin position="21"/>
        <end position="32"/>
    </location>
</feature>
<feature type="compositionally biased region" description="Low complexity" evidence="1">
    <location>
        <begin position="59"/>
        <end position="80"/>
    </location>
</feature>
<keyword evidence="2" id="KW-1133">Transmembrane helix</keyword>
<organism evidence="4 5">
    <name type="scientific">Ideonella alba</name>
    <dbReference type="NCBI Taxonomy" id="2824118"/>
    <lineage>
        <taxon>Bacteria</taxon>
        <taxon>Pseudomonadati</taxon>
        <taxon>Pseudomonadota</taxon>
        <taxon>Betaproteobacteria</taxon>
        <taxon>Burkholderiales</taxon>
        <taxon>Sphaerotilaceae</taxon>
        <taxon>Ideonella</taxon>
    </lineage>
</organism>
<evidence type="ECO:0000256" key="1">
    <source>
        <dbReference type="SAM" id="MobiDB-lite"/>
    </source>
</evidence>
<evidence type="ECO:0000256" key="2">
    <source>
        <dbReference type="SAM" id="Phobius"/>
    </source>
</evidence>
<keyword evidence="5" id="KW-1185">Reference proteome</keyword>
<evidence type="ECO:0000259" key="3">
    <source>
        <dbReference type="Pfam" id="PF13699"/>
    </source>
</evidence>
<accession>A0A940YBM7</accession>
<protein>
    <submittedName>
        <fullName evidence="4">DUF4157 domain-containing protein</fullName>
    </submittedName>
</protein>
<dbReference type="RefSeq" id="WP_210852457.1">
    <property type="nucleotide sequence ID" value="NZ_JAGQDD010000003.1"/>
</dbReference>
<evidence type="ECO:0000313" key="5">
    <source>
        <dbReference type="Proteomes" id="UP000676246"/>
    </source>
</evidence>
<feature type="region of interest" description="Disordered" evidence="1">
    <location>
        <begin position="1"/>
        <end position="47"/>
    </location>
</feature>
<feature type="transmembrane region" description="Helical" evidence="2">
    <location>
        <begin position="678"/>
        <end position="700"/>
    </location>
</feature>
<feature type="transmembrane region" description="Helical" evidence="2">
    <location>
        <begin position="469"/>
        <end position="489"/>
    </location>
</feature>